<dbReference type="AlphaFoldDB" id="A0AA40AI57"/>
<reference evidence="1" key="1">
    <citation type="submission" date="2023-06" db="EMBL/GenBank/DDBJ databases">
        <title>Genome-scale phylogeny and comparative genomics of the fungal order Sordariales.</title>
        <authorList>
            <consortium name="Lawrence Berkeley National Laboratory"/>
            <person name="Hensen N."/>
            <person name="Bonometti L."/>
            <person name="Westerberg I."/>
            <person name="Brannstrom I.O."/>
            <person name="Guillou S."/>
            <person name="Cros-Aarteil S."/>
            <person name="Calhoun S."/>
            <person name="Haridas S."/>
            <person name="Kuo A."/>
            <person name="Mondo S."/>
            <person name="Pangilinan J."/>
            <person name="Riley R."/>
            <person name="Labutti K."/>
            <person name="Andreopoulos B."/>
            <person name="Lipzen A."/>
            <person name="Chen C."/>
            <person name="Yanf M."/>
            <person name="Daum C."/>
            <person name="Ng V."/>
            <person name="Clum A."/>
            <person name="Steindorff A."/>
            <person name="Ohm R."/>
            <person name="Martin F."/>
            <person name="Silar P."/>
            <person name="Natvig D."/>
            <person name="Lalanne C."/>
            <person name="Gautier V."/>
            <person name="Ament-Velasquez S.L."/>
            <person name="Kruys A."/>
            <person name="Hutchinson M.I."/>
            <person name="Powell A.J."/>
            <person name="Barry K."/>
            <person name="Miller A.N."/>
            <person name="Grigoriev I.V."/>
            <person name="Debuchy R."/>
            <person name="Gladieux P."/>
            <person name="Thoren M.H."/>
            <person name="Johannesson H."/>
        </authorList>
    </citation>
    <scope>NUCLEOTIDE SEQUENCE</scope>
    <source>
        <strain evidence="1">SMH4607-1</strain>
    </source>
</reference>
<protein>
    <submittedName>
        <fullName evidence="1">Uncharacterized protein</fullName>
    </submittedName>
</protein>
<comment type="caution">
    <text evidence="1">The sequence shown here is derived from an EMBL/GenBank/DDBJ whole genome shotgun (WGS) entry which is preliminary data.</text>
</comment>
<dbReference type="Proteomes" id="UP001172102">
    <property type="component" value="Unassembled WGS sequence"/>
</dbReference>
<dbReference type="InterPro" id="IPR011990">
    <property type="entry name" value="TPR-like_helical_dom_sf"/>
</dbReference>
<dbReference type="EMBL" id="JAUKUA010000004">
    <property type="protein sequence ID" value="KAK0716282.1"/>
    <property type="molecule type" value="Genomic_DNA"/>
</dbReference>
<dbReference type="Gene3D" id="1.25.40.10">
    <property type="entry name" value="Tetratricopeptide repeat domain"/>
    <property type="match status" value="1"/>
</dbReference>
<proteinExistence type="predicted"/>
<evidence type="ECO:0000313" key="1">
    <source>
        <dbReference type="EMBL" id="KAK0716282.1"/>
    </source>
</evidence>
<name>A0AA40AI57_9PEZI</name>
<organism evidence="1 2">
    <name type="scientific">Lasiosphaeris hirsuta</name>
    <dbReference type="NCBI Taxonomy" id="260670"/>
    <lineage>
        <taxon>Eukaryota</taxon>
        <taxon>Fungi</taxon>
        <taxon>Dikarya</taxon>
        <taxon>Ascomycota</taxon>
        <taxon>Pezizomycotina</taxon>
        <taxon>Sordariomycetes</taxon>
        <taxon>Sordariomycetidae</taxon>
        <taxon>Sordariales</taxon>
        <taxon>Lasiosphaeriaceae</taxon>
        <taxon>Lasiosphaeris</taxon>
    </lineage>
</organism>
<gene>
    <name evidence="1" type="ORF">B0H67DRAFT_554617</name>
</gene>
<keyword evidence="2" id="KW-1185">Reference proteome</keyword>
<dbReference type="SUPFAM" id="SSF48452">
    <property type="entry name" value="TPR-like"/>
    <property type="match status" value="1"/>
</dbReference>
<sequence length="191" mass="22183">MKEHHAVAKFTKCEALFPSVLRFKDRLQPLVHESPDLRLEIGLAKLFNDTGWYMFERGLMEDAKSFCDLELLIGERLRNELGEAANESIRESHPFMGIILAEKNDHRLSMAHKQKWLSILEERQSPTSRDKPVEDYELGYAYNEIGVAFGNHDMLEEAAQAFRRSIEIFQGLDDYEDTMLGWLEPNLGFIY</sequence>
<accession>A0AA40AI57</accession>
<evidence type="ECO:0000313" key="2">
    <source>
        <dbReference type="Proteomes" id="UP001172102"/>
    </source>
</evidence>